<dbReference type="PANTHER" id="PTHR47158">
    <property type="entry name" value="OS08G0239000 PROTEIN"/>
    <property type="match status" value="1"/>
</dbReference>
<dbReference type="EMBL" id="JBHFFA010000008">
    <property type="protein sequence ID" value="KAL2610720.1"/>
    <property type="molecule type" value="Genomic_DNA"/>
</dbReference>
<gene>
    <name evidence="2" type="ORF">R1flu_029293</name>
</gene>
<protein>
    <recommendedName>
        <fullName evidence="1">Complex 1 LYR protein domain-containing protein</fullName>
    </recommendedName>
</protein>
<dbReference type="Proteomes" id="UP001605036">
    <property type="component" value="Unassembled WGS sequence"/>
</dbReference>
<proteinExistence type="predicted"/>
<dbReference type="Pfam" id="PF05347">
    <property type="entry name" value="Complex1_LYR"/>
    <property type="match status" value="1"/>
</dbReference>
<feature type="domain" description="Complex 1 LYR protein" evidence="1">
    <location>
        <begin position="10"/>
        <end position="66"/>
    </location>
</feature>
<dbReference type="InterPro" id="IPR045297">
    <property type="entry name" value="Complex1_LYR_LYRM4"/>
</dbReference>
<dbReference type="CDD" id="cd20264">
    <property type="entry name" value="Complex1_LYR_LYRM4"/>
    <property type="match status" value="1"/>
</dbReference>
<dbReference type="PANTHER" id="PTHR47158:SF1">
    <property type="entry name" value="OS08G0239000 PROTEIN"/>
    <property type="match status" value="1"/>
</dbReference>
<accession>A0ABD1XPQ1</accession>
<organism evidence="2 3">
    <name type="scientific">Riccia fluitans</name>
    <dbReference type="NCBI Taxonomy" id="41844"/>
    <lineage>
        <taxon>Eukaryota</taxon>
        <taxon>Viridiplantae</taxon>
        <taxon>Streptophyta</taxon>
        <taxon>Embryophyta</taxon>
        <taxon>Marchantiophyta</taxon>
        <taxon>Marchantiopsida</taxon>
        <taxon>Marchantiidae</taxon>
        <taxon>Marchantiales</taxon>
        <taxon>Ricciaceae</taxon>
        <taxon>Riccia</taxon>
    </lineage>
</organism>
<reference evidence="2 3" key="1">
    <citation type="submission" date="2024-09" db="EMBL/GenBank/DDBJ databases">
        <title>Chromosome-scale assembly of Riccia fluitans.</title>
        <authorList>
            <person name="Paukszto L."/>
            <person name="Sawicki J."/>
            <person name="Karawczyk K."/>
            <person name="Piernik-Szablinska J."/>
            <person name="Szczecinska M."/>
            <person name="Mazdziarz M."/>
        </authorList>
    </citation>
    <scope>NUCLEOTIDE SEQUENCE [LARGE SCALE GENOMIC DNA]</scope>
    <source>
        <strain evidence="2">Rf_01</strain>
        <tissue evidence="2">Aerial parts of the thallus</tissue>
    </source>
</reference>
<evidence type="ECO:0000259" key="1">
    <source>
        <dbReference type="Pfam" id="PF05347"/>
    </source>
</evidence>
<sequence length="101" mass="11190">MAAVAPSPVEAKALFKAFLREARKFPNYNIREYVKRRAKEGFRECQSIKDPAAAAAAFAKGKEQLERPHHDSFFLLMGSSSEDLVLFQCNKLNVQGGSVSA</sequence>
<keyword evidence="3" id="KW-1185">Reference proteome</keyword>
<name>A0ABD1XPQ1_9MARC</name>
<dbReference type="AlphaFoldDB" id="A0ABD1XPQ1"/>
<evidence type="ECO:0000313" key="2">
    <source>
        <dbReference type="EMBL" id="KAL2610720.1"/>
    </source>
</evidence>
<evidence type="ECO:0000313" key="3">
    <source>
        <dbReference type="Proteomes" id="UP001605036"/>
    </source>
</evidence>
<comment type="caution">
    <text evidence="2">The sequence shown here is derived from an EMBL/GenBank/DDBJ whole genome shotgun (WGS) entry which is preliminary data.</text>
</comment>
<dbReference type="InterPro" id="IPR008011">
    <property type="entry name" value="Complex1_LYR_dom"/>
</dbReference>